<reference evidence="12" key="1">
    <citation type="submission" date="2018-02" db="EMBL/GenBank/DDBJ databases">
        <authorList>
            <person name="Holder M.E."/>
            <person name="Ajami N.J."/>
            <person name="Petrosino J.F."/>
        </authorList>
    </citation>
    <scope>NUCLEOTIDE SEQUENCE [LARGE SCALE GENOMIC DNA]</scope>
    <source>
        <strain evidence="12">CCUG 47711</strain>
    </source>
</reference>
<comment type="similarity">
    <text evidence="2">Belongs to the binding-protein-dependent transport system permease family. HisMQ subfamily.</text>
</comment>
<dbReference type="GO" id="GO:0043190">
    <property type="term" value="C:ATP-binding cassette (ABC) transporter complex"/>
    <property type="evidence" value="ECO:0007669"/>
    <property type="project" value="InterPro"/>
</dbReference>
<dbReference type="Gene3D" id="1.10.3720.10">
    <property type="entry name" value="MetI-like"/>
    <property type="match status" value="1"/>
</dbReference>
<comment type="subcellular location">
    <subcellularLocation>
        <location evidence="1 9">Cell membrane</location>
        <topology evidence="1 9">Multi-pass membrane protein</topology>
    </subcellularLocation>
</comment>
<dbReference type="Gene3D" id="3.40.190.10">
    <property type="entry name" value="Periplasmic binding protein-like II"/>
    <property type="match status" value="2"/>
</dbReference>
<proteinExistence type="inferred from homology"/>
<keyword evidence="12" id="KW-1185">Reference proteome</keyword>
<gene>
    <name evidence="11" type="ORF">C5Q98_06080</name>
</gene>
<dbReference type="NCBIfam" id="TIGR01726">
    <property type="entry name" value="HEQRo_perm_3TM"/>
    <property type="match status" value="1"/>
</dbReference>
<dbReference type="GO" id="GO:0006865">
    <property type="term" value="P:amino acid transport"/>
    <property type="evidence" value="ECO:0007669"/>
    <property type="project" value="UniProtKB-KW"/>
</dbReference>
<dbReference type="InterPro" id="IPR001638">
    <property type="entry name" value="Solute-binding_3/MltF_N"/>
</dbReference>
<dbReference type="AlphaFoldDB" id="A0A2S0KP44"/>
<sequence length="536" mass="59050">MKTKIQQNHIKARRNWIVIILSLLILLTIQFPQQLRAVEAGTEDPGIFRVGLEANYTPFNWSQSNNDNSAIPIANSPGEYANGYDVWMADKLASALGLELELIKLEWDGLVPALESGKIDAIIAGMSPTEERLKTIDFSDTYYTSDLVMVVQKGSNYEKASSIQEFKDAKVTAQINTFHYEVLQQIQGLVPETALDAFPTMIASLLSGKLDAYVSERPGAIAATSANPSLAYVEFSPENGFQTKVEETSVAIGLRKGSPLLNDVNEALGQITEAERQEAMETMISHTVDNSYDEVGFWATIVDIFEEYWPLFLRGAGITLFIAIISTLVGFIIGLLVQIVREIPLDDKNSFTRILLAVAQFLLNAYVEIFRGTPMMVQAMLIFYGSKLFLNIDMTSIGAALLIVSINTGAYMSEVVKGGISSISKGQFEACKSIGLNHWQSMTHVILPQTIKTILPTIGNEFVVNIKDSSVLNVISVTELFFVTKSVAGTNLKIFHTYLLTAIIYFVLTFAATRLINWIGKKTGQTKDFSLQSASA</sequence>
<evidence type="ECO:0000256" key="7">
    <source>
        <dbReference type="ARBA" id="ARBA00022989"/>
    </source>
</evidence>
<keyword evidence="8 9" id="KW-0472">Membrane</keyword>
<name>A0A2S0KP44_9FIRM</name>
<dbReference type="OrthoDB" id="9787841at2"/>
<dbReference type="InterPro" id="IPR010065">
    <property type="entry name" value="AA_ABC_transptr_permease_3TM"/>
</dbReference>
<dbReference type="SMART" id="SM00062">
    <property type="entry name" value="PBPb"/>
    <property type="match status" value="1"/>
</dbReference>
<evidence type="ECO:0000256" key="5">
    <source>
        <dbReference type="ARBA" id="ARBA00022692"/>
    </source>
</evidence>
<dbReference type="InterPro" id="IPR043429">
    <property type="entry name" value="ArtM/GltK/GlnP/TcyL/YhdX-like"/>
</dbReference>
<evidence type="ECO:0000256" key="3">
    <source>
        <dbReference type="ARBA" id="ARBA00022448"/>
    </source>
</evidence>
<evidence type="ECO:0000256" key="6">
    <source>
        <dbReference type="ARBA" id="ARBA00022970"/>
    </source>
</evidence>
<protein>
    <submittedName>
        <fullName evidence="11">Amino acid ABC transporter permease</fullName>
    </submittedName>
</protein>
<feature type="transmembrane region" description="Helical" evidence="9">
    <location>
        <begin position="320"/>
        <end position="339"/>
    </location>
</feature>
<dbReference type="InterPro" id="IPR000515">
    <property type="entry name" value="MetI-like"/>
</dbReference>
<feature type="transmembrane region" description="Helical" evidence="9">
    <location>
        <begin position="388"/>
        <end position="406"/>
    </location>
</feature>
<dbReference type="SUPFAM" id="SSF53850">
    <property type="entry name" value="Periplasmic binding protein-like II"/>
    <property type="match status" value="1"/>
</dbReference>
<evidence type="ECO:0000256" key="8">
    <source>
        <dbReference type="ARBA" id="ARBA00023136"/>
    </source>
</evidence>
<dbReference type="PANTHER" id="PTHR30614:SF20">
    <property type="entry name" value="GLUTAMINE TRANSPORT SYSTEM PERMEASE PROTEIN GLNP"/>
    <property type="match status" value="1"/>
</dbReference>
<feature type="domain" description="ABC transmembrane type-1" evidence="10">
    <location>
        <begin position="316"/>
        <end position="516"/>
    </location>
</feature>
<keyword evidence="4" id="KW-1003">Cell membrane</keyword>
<dbReference type="GO" id="GO:0022857">
    <property type="term" value="F:transmembrane transporter activity"/>
    <property type="evidence" value="ECO:0007669"/>
    <property type="project" value="InterPro"/>
</dbReference>
<evidence type="ECO:0000256" key="4">
    <source>
        <dbReference type="ARBA" id="ARBA00022475"/>
    </source>
</evidence>
<dbReference type="CDD" id="cd06261">
    <property type="entry name" value="TM_PBP2"/>
    <property type="match status" value="1"/>
</dbReference>
<evidence type="ECO:0000256" key="2">
    <source>
        <dbReference type="ARBA" id="ARBA00010072"/>
    </source>
</evidence>
<dbReference type="RefSeq" id="WP_106012755.1">
    <property type="nucleotide sequence ID" value="NZ_CP027226.1"/>
</dbReference>
<keyword evidence="6" id="KW-0029">Amino-acid transport</keyword>
<dbReference type="EMBL" id="CP027226">
    <property type="protein sequence ID" value="AVM42805.1"/>
    <property type="molecule type" value="Genomic_DNA"/>
</dbReference>
<feature type="transmembrane region" description="Helical" evidence="9">
    <location>
        <begin position="495"/>
        <end position="516"/>
    </location>
</feature>
<dbReference type="Proteomes" id="UP000237947">
    <property type="component" value="Chromosome"/>
</dbReference>
<evidence type="ECO:0000259" key="10">
    <source>
        <dbReference type="PROSITE" id="PS50928"/>
    </source>
</evidence>
<dbReference type="InterPro" id="IPR035906">
    <property type="entry name" value="MetI-like_sf"/>
</dbReference>
<dbReference type="Pfam" id="PF00497">
    <property type="entry name" value="SBP_bac_3"/>
    <property type="match status" value="1"/>
</dbReference>
<organism evidence="11 12">
    <name type="scientific">Fastidiosipila sanguinis</name>
    <dbReference type="NCBI Taxonomy" id="236753"/>
    <lineage>
        <taxon>Bacteria</taxon>
        <taxon>Bacillati</taxon>
        <taxon>Bacillota</taxon>
        <taxon>Clostridia</taxon>
        <taxon>Eubacteriales</taxon>
        <taxon>Oscillospiraceae</taxon>
        <taxon>Fastidiosipila</taxon>
    </lineage>
</organism>
<keyword evidence="5 9" id="KW-0812">Transmembrane</keyword>
<dbReference type="KEGG" id="fsa:C5Q98_06080"/>
<dbReference type="PANTHER" id="PTHR30614">
    <property type="entry name" value="MEMBRANE COMPONENT OF AMINO ACID ABC TRANSPORTER"/>
    <property type="match status" value="1"/>
</dbReference>
<evidence type="ECO:0000313" key="12">
    <source>
        <dbReference type="Proteomes" id="UP000237947"/>
    </source>
</evidence>
<evidence type="ECO:0000313" key="11">
    <source>
        <dbReference type="EMBL" id="AVM42805.1"/>
    </source>
</evidence>
<accession>A0A2S0KP44</accession>
<dbReference type="PROSITE" id="PS50928">
    <property type="entry name" value="ABC_TM1"/>
    <property type="match status" value="1"/>
</dbReference>
<keyword evidence="7 9" id="KW-1133">Transmembrane helix</keyword>
<dbReference type="SUPFAM" id="SSF161098">
    <property type="entry name" value="MetI-like"/>
    <property type="match status" value="1"/>
</dbReference>
<keyword evidence="3 9" id="KW-0813">Transport</keyword>
<evidence type="ECO:0000256" key="9">
    <source>
        <dbReference type="RuleBase" id="RU363032"/>
    </source>
</evidence>
<feature type="transmembrane region" description="Helical" evidence="9">
    <location>
        <begin position="351"/>
        <end position="367"/>
    </location>
</feature>
<dbReference type="Pfam" id="PF00528">
    <property type="entry name" value="BPD_transp_1"/>
    <property type="match status" value="1"/>
</dbReference>
<evidence type="ECO:0000256" key="1">
    <source>
        <dbReference type="ARBA" id="ARBA00004651"/>
    </source>
</evidence>